<evidence type="ECO:0000256" key="1">
    <source>
        <dbReference type="ARBA" id="ARBA00004141"/>
    </source>
</evidence>
<keyword evidence="2" id="KW-0813">Transport</keyword>
<dbReference type="OrthoDB" id="66620at2759"/>
<protein>
    <recommendedName>
        <fullName evidence="6">ABC-2 type transporter transmembrane domain-containing protein</fullName>
    </recommendedName>
</protein>
<dbReference type="AlphaFoldDB" id="A0A7R9AI77"/>
<organism evidence="7">
    <name type="scientific">Darwinula stevensoni</name>
    <dbReference type="NCBI Taxonomy" id="69355"/>
    <lineage>
        <taxon>Eukaryota</taxon>
        <taxon>Metazoa</taxon>
        <taxon>Ecdysozoa</taxon>
        <taxon>Arthropoda</taxon>
        <taxon>Crustacea</taxon>
        <taxon>Oligostraca</taxon>
        <taxon>Ostracoda</taxon>
        <taxon>Podocopa</taxon>
        <taxon>Podocopida</taxon>
        <taxon>Darwinulocopina</taxon>
        <taxon>Darwinuloidea</taxon>
        <taxon>Darwinulidae</taxon>
        <taxon>Darwinula</taxon>
    </lineage>
</organism>
<keyword evidence="5" id="KW-0472">Membrane</keyword>
<dbReference type="InterPro" id="IPR013525">
    <property type="entry name" value="ABC2_TM"/>
</dbReference>
<keyword evidence="4" id="KW-1133">Transmembrane helix</keyword>
<evidence type="ECO:0000256" key="2">
    <source>
        <dbReference type="ARBA" id="ARBA00022448"/>
    </source>
</evidence>
<evidence type="ECO:0000256" key="5">
    <source>
        <dbReference type="ARBA" id="ARBA00023136"/>
    </source>
</evidence>
<evidence type="ECO:0000259" key="6">
    <source>
        <dbReference type="Pfam" id="PF01061"/>
    </source>
</evidence>
<keyword evidence="3" id="KW-0812">Transmembrane</keyword>
<name>A0A7R9AI77_9CRUS</name>
<feature type="domain" description="ABC-2 type transporter transmembrane" evidence="6">
    <location>
        <begin position="90"/>
        <end position="191"/>
    </location>
</feature>
<dbReference type="Pfam" id="PF01061">
    <property type="entry name" value="ABC2_membrane"/>
    <property type="match status" value="1"/>
</dbReference>
<keyword evidence="8" id="KW-1185">Reference proteome</keyword>
<dbReference type="GO" id="GO:0030659">
    <property type="term" value="C:cytoplasmic vesicle membrane"/>
    <property type="evidence" value="ECO:0007669"/>
    <property type="project" value="TreeGrafter"/>
</dbReference>
<evidence type="ECO:0000313" key="8">
    <source>
        <dbReference type="Proteomes" id="UP000677054"/>
    </source>
</evidence>
<dbReference type="EMBL" id="CAJPEV010010845">
    <property type="protein sequence ID" value="CAG0906112.1"/>
    <property type="molecule type" value="Genomic_DNA"/>
</dbReference>
<evidence type="ECO:0000256" key="4">
    <source>
        <dbReference type="ARBA" id="ARBA00022989"/>
    </source>
</evidence>
<proteinExistence type="predicted"/>
<comment type="subcellular location">
    <subcellularLocation>
        <location evidence="1">Membrane</location>
        <topology evidence="1">Multi-pass membrane protein</topology>
    </subcellularLocation>
</comment>
<evidence type="ECO:0000313" key="7">
    <source>
        <dbReference type="EMBL" id="CAD7254612.1"/>
    </source>
</evidence>
<dbReference type="InterPro" id="IPR050352">
    <property type="entry name" value="ABCG_transporters"/>
</dbReference>
<dbReference type="EMBL" id="LR910363">
    <property type="protein sequence ID" value="CAD7254612.1"/>
    <property type="molecule type" value="Genomic_DNA"/>
</dbReference>
<feature type="non-terminal residue" evidence="7">
    <location>
        <position position="196"/>
    </location>
</feature>
<dbReference type="GO" id="GO:0005886">
    <property type="term" value="C:plasma membrane"/>
    <property type="evidence" value="ECO:0007669"/>
    <property type="project" value="TreeGrafter"/>
</dbReference>
<reference evidence="7" key="1">
    <citation type="submission" date="2020-11" db="EMBL/GenBank/DDBJ databases">
        <authorList>
            <person name="Tran Van P."/>
        </authorList>
    </citation>
    <scope>NUCLEOTIDE SEQUENCE</scope>
</reference>
<sequence>MRNGFRCPSTFNPADFFIHKLAVLPGHHESRSRASVKRICDSFLASRHGKEIDSTIAFCSDLAQSDSLDSGVYDDDPITKPRRKARWGVQVRSLLKRSLIESARNPAVNQMRTVQKIVLAILLGLVFADVQVNQKGIQDIGGAIFAFVTENSFPSMYGVLNVFPSELPVILREHQGGLFRVDAYYIAKMISLVREL</sequence>
<accession>A0A7R9AI77</accession>
<dbReference type="Proteomes" id="UP000677054">
    <property type="component" value="Unassembled WGS sequence"/>
</dbReference>
<dbReference type="GO" id="GO:0140359">
    <property type="term" value="F:ABC-type transporter activity"/>
    <property type="evidence" value="ECO:0007669"/>
    <property type="project" value="InterPro"/>
</dbReference>
<evidence type="ECO:0000256" key="3">
    <source>
        <dbReference type="ARBA" id="ARBA00022692"/>
    </source>
</evidence>
<dbReference type="PANTHER" id="PTHR48041:SF139">
    <property type="entry name" value="PROTEIN SCARLET"/>
    <property type="match status" value="1"/>
</dbReference>
<gene>
    <name evidence="7" type="ORF">DSTB1V02_LOCUS14358</name>
</gene>
<dbReference type="PANTHER" id="PTHR48041">
    <property type="entry name" value="ABC TRANSPORTER G FAMILY MEMBER 28"/>
    <property type="match status" value="1"/>
</dbReference>